<keyword evidence="2" id="KW-0812">Transmembrane</keyword>
<evidence type="ECO:0000256" key="1">
    <source>
        <dbReference type="SAM" id="MobiDB-lite"/>
    </source>
</evidence>
<feature type="transmembrane region" description="Helical" evidence="2">
    <location>
        <begin position="70"/>
        <end position="95"/>
    </location>
</feature>
<dbReference type="InterPro" id="IPR044950">
    <property type="entry name" value="TED6/7"/>
</dbReference>
<proteinExistence type="predicted"/>
<keyword evidence="2" id="KW-0472">Membrane</keyword>
<evidence type="ECO:0000313" key="3">
    <source>
        <dbReference type="EMBL" id="KAK3002963.1"/>
    </source>
</evidence>
<gene>
    <name evidence="3" type="ORF">RJ639_019554</name>
</gene>
<dbReference type="GO" id="GO:0009834">
    <property type="term" value="P:plant-type secondary cell wall biogenesis"/>
    <property type="evidence" value="ECO:0007669"/>
    <property type="project" value="InterPro"/>
</dbReference>
<reference evidence="3" key="1">
    <citation type="submission" date="2022-12" db="EMBL/GenBank/DDBJ databases">
        <title>Draft genome assemblies for two species of Escallonia (Escalloniales).</title>
        <authorList>
            <person name="Chanderbali A."/>
            <person name="Dervinis C."/>
            <person name="Anghel I."/>
            <person name="Soltis D."/>
            <person name="Soltis P."/>
            <person name="Zapata F."/>
        </authorList>
    </citation>
    <scope>NUCLEOTIDE SEQUENCE</scope>
    <source>
        <strain evidence="3">UCBG64.0493</strain>
        <tissue evidence="3">Leaf</tissue>
    </source>
</reference>
<evidence type="ECO:0000313" key="4">
    <source>
        <dbReference type="Proteomes" id="UP001188597"/>
    </source>
</evidence>
<dbReference type="PANTHER" id="PTHR35697">
    <property type="entry name" value="OS08G0108300 PROTEIN"/>
    <property type="match status" value="1"/>
</dbReference>
<keyword evidence="2" id="KW-1133">Transmembrane helix</keyword>
<dbReference type="Proteomes" id="UP001188597">
    <property type="component" value="Unassembled WGS sequence"/>
</dbReference>
<organism evidence="3 4">
    <name type="scientific">Escallonia herrerae</name>
    <dbReference type="NCBI Taxonomy" id="1293975"/>
    <lineage>
        <taxon>Eukaryota</taxon>
        <taxon>Viridiplantae</taxon>
        <taxon>Streptophyta</taxon>
        <taxon>Embryophyta</taxon>
        <taxon>Tracheophyta</taxon>
        <taxon>Spermatophyta</taxon>
        <taxon>Magnoliopsida</taxon>
        <taxon>eudicotyledons</taxon>
        <taxon>Gunneridae</taxon>
        <taxon>Pentapetalae</taxon>
        <taxon>asterids</taxon>
        <taxon>campanulids</taxon>
        <taxon>Escalloniales</taxon>
        <taxon>Escalloniaceae</taxon>
        <taxon>Escallonia</taxon>
    </lineage>
</organism>
<sequence>MASTQNWGYYFPPEVAPSPKFPVPPPHPYPNPPSPAAKPPGHSIPPHPIPPPTPPHIVPTPPPPGHHSTVIIVVFVSLGGLFFLAFLSAALCCFLKKKKKKTRQETDIIKVDEHLKVHEAIVPGPHGAETVVLSIDEDIHIQEDIKKNETVGKASHIVSAAEHPQALGMVASTSGSGHHHLDHKN</sequence>
<protein>
    <submittedName>
        <fullName evidence="3">Uncharacterized protein</fullName>
    </submittedName>
</protein>
<dbReference type="PANTHER" id="PTHR35697:SF1">
    <property type="entry name" value="PROTEIN TRACHEARY ELEMENT DIFFERENTIATION-RELATED 7"/>
    <property type="match status" value="1"/>
</dbReference>
<dbReference type="EMBL" id="JAVXUP010002497">
    <property type="protein sequence ID" value="KAK3002963.1"/>
    <property type="molecule type" value="Genomic_DNA"/>
</dbReference>
<accession>A0AA88V7U4</accession>
<dbReference type="AlphaFoldDB" id="A0AA88V7U4"/>
<evidence type="ECO:0000256" key="2">
    <source>
        <dbReference type="SAM" id="Phobius"/>
    </source>
</evidence>
<name>A0AA88V7U4_9ASTE</name>
<keyword evidence="4" id="KW-1185">Reference proteome</keyword>
<comment type="caution">
    <text evidence="3">The sequence shown here is derived from an EMBL/GenBank/DDBJ whole genome shotgun (WGS) entry which is preliminary data.</text>
</comment>
<feature type="region of interest" description="Disordered" evidence="1">
    <location>
        <begin position="21"/>
        <end position="62"/>
    </location>
</feature>